<keyword evidence="4" id="KW-1185">Reference proteome</keyword>
<dbReference type="Pfam" id="PF04818">
    <property type="entry name" value="CID"/>
    <property type="match status" value="1"/>
</dbReference>
<evidence type="ECO:0000313" key="3">
    <source>
        <dbReference type="EMBL" id="KAE8326533.1"/>
    </source>
</evidence>
<dbReference type="InterPro" id="IPR008942">
    <property type="entry name" value="ENTH_VHS"/>
</dbReference>
<dbReference type="AlphaFoldDB" id="A0A5N6X0L4"/>
<dbReference type="CDD" id="cd17003">
    <property type="entry name" value="CID_Rtt103"/>
    <property type="match status" value="1"/>
</dbReference>
<sequence length="404" mass="43999">MAYTDDAVKAKLSALNETQEGIVTVAQWVMFHRRHAERTAQLWLQKLRDSPAPKRLNLIYLANEVAQQSRARRKEDFLIAFSPIIAEATATAYKGASNDIQQKLRRVVEVWRQRAIFEPPIQDAVEARIDEIDKSRSIGKKPPLGGSLFSSSSGSTPSELQPLVPLQVALSKATVASGASATTANAEYDKMHDPSTPLPTPPVHAARLSQLLKALANAESSVSEVIKSRIALIDGLEKLLETNRSALAKEQSLATQLSERRSETEAKKREVEDGIMRGLSAENSPAVHLGESEGEPVARPEVEALTPPPVEALTPVGSPKNEPQDMNFAAQNYTQSHAPTAGFVLPGFGFTTEAAQNSLQDDPNGLHPKKRKVVHEEEDYAQFASGDLDADVAELLQQESNLPK</sequence>
<dbReference type="FunFam" id="1.25.40.90:FF:000030">
    <property type="entry name" value="DUF618 domain protein"/>
    <property type="match status" value="1"/>
</dbReference>
<dbReference type="PANTHER" id="PTHR12460:SF0">
    <property type="entry name" value="CID DOMAIN-CONTAINING PROTEIN-RELATED"/>
    <property type="match status" value="1"/>
</dbReference>
<evidence type="ECO:0000313" key="4">
    <source>
        <dbReference type="Proteomes" id="UP000325945"/>
    </source>
</evidence>
<feature type="compositionally biased region" description="Low complexity" evidence="1">
    <location>
        <begin position="142"/>
        <end position="156"/>
    </location>
</feature>
<dbReference type="GO" id="GO:0099122">
    <property type="term" value="F:RNA polymerase II C-terminal domain binding"/>
    <property type="evidence" value="ECO:0007669"/>
    <property type="project" value="InterPro"/>
</dbReference>
<dbReference type="SUPFAM" id="SSF48464">
    <property type="entry name" value="ENTH/VHS domain"/>
    <property type="match status" value="1"/>
</dbReference>
<dbReference type="InterPro" id="IPR047883">
    <property type="entry name" value="Rtt103-like_CID"/>
</dbReference>
<dbReference type="GO" id="GO:0031124">
    <property type="term" value="P:mRNA 3'-end processing"/>
    <property type="evidence" value="ECO:0007669"/>
    <property type="project" value="InterPro"/>
</dbReference>
<dbReference type="PROSITE" id="PS51391">
    <property type="entry name" value="CID"/>
    <property type="match status" value="1"/>
</dbReference>
<feature type="region of interest" description="Disordered" evidence="1">
    <location>
        <begin position="136"/>
        <end position="156"/>
    </location>
</feature>
<organism evidence="3 4">
    <name type="scientific">Aspergillus sergii</name>
    <dbReference type="NCBI Taxonomy" id="1034303"/>
    <lineage>
        <taxon>Eukaryota</taxon>
        <taxon>Fungi</taxon>
        <taxon>Dikarya</taxon>
        <taxon>Ascomycota</taxon>
        <taxon>Pezizomycotina</taxon>
        <taxon>Eurotiomycetes</taxon>
        <taxon>Eurotiomycetidae</taxon>
        <taxon>Eurotiales</taxon>
        <taxon>Aspergillaceae</taxon>
        <taxon>Aspergillus</taxon>
        <taxon>Aspergillus subgen. Circumdati</taxon>
    </lineage>
</organism>
<dbReference type="PANTHER" id="PTHR12460">
    <property type="entry name" value="CYCLIN-DEPENDENT KINASE INHIBITOR-RELATED PROTEIN"/>
    <property type="match status" value="1"/>
</dbReference>
<dbReference type="Gene3D" id="1.25.40.90">
    <property type="match status" value="1"/>
</dbReference>
<reference evidence="4" key="1">
    <citation type="submission" date="2019-04" db="EMBL/GenBank/DDBJ databases">
        <title>Friends and foes A comparative genomics studyof 23 Aspergillus species from section Flavi.</title>
        <authorList>
            <consortium name="DOE Joint Genome Institute"/>
            <person name="Kjaerbolling I."/>
            <person name="Vesth T."/>
            <person name="Frisvad J.C."/>
            <person name="Nybo J.L."/>
            <person name="Theobald S."/>
            <person name="Kildgaard S."/>
            <person name="Isbrandt T."/>
            <person name="Kuo A."/>
            <person name="Sato A."/>
            <person name="Lyhne E.K."/>
            <person name="Kogle M.E."/>
            <person name="Wiebenga A."/>
            <person name="Kun R.S."/>
            <person name="Lubbers R.J."/>
            <person name="Makela M.R."/>
            <person name="Barry K."/>
            <person name="Chovatia M."/>
            <person name="Clum A."/>
            <person name="Daum C."/>
            <person name="Haridas S."/>
            <person name="He G."/>
            <person name="LaButti K."/>
            <person name="Lipzen A."/>
            <person name="Mondo S."/>
            <person name="Riley R."/>
            <person name="Salamov A."/>
            <person name="Simmons B.A."/>
            <person name="Magnuson J.K."/>
            <person name="Henrissat B."/>
            <person name="Mortensen U.H."/>
            <person name="Larsen T.O."/>
            <person name="Devries R.P."/>
            <person name="Grigoriev I.V."/>
            <person name="Machida M."/>
            <person name="Baker S.E."/>
            <person name="Andersen M.R."/>
        </authorList>
    </citation>
    <scope>NUCLEOTIDE SEQUENCE [LARGE SCALE GENOMIC DNA]</scope>
    <source>
        <strain evidence="4">CBS 130017</strain>
    </source>
</reference>
<dbReference type="InterPro" id="IPR006569">
    <property type="entry name" value="CID_dom"/>
</dbReference>
<dbReference type="SMART" id="SM00582">
    <property type="entry name" value="RPR"/>
    <property type="match status" value="1"/>
</dbReference>
<evidence type="ECO:0000256" key="1">
    <source>
        <dbReference type="SAM" id="MobiDB-lite"/>
    </source>
</evidence>
<name>A0A5N6X0L4_9EURO</name>
<protein>
    <submittedName>
        <fullName evidence="3">RNA polymerase II-binding domain-containing protein</fullName>
    </submittedName>
</protein>
<proteinExistence type="predicted"/>
<dbReference type="EMBL" id="ML741799">
    <property type="protein sequence ID" value="KAE8326533.1"/>
    <property type="molecule type" value="Genomic_DNA"/>
</dbReference>
<feature type="domain" description="CID" evidence="2">
    <location>
        <begin position="1"/>
        <end position="133"/>
    </location>
</feature>
<evidence type="ECO:0000259" key="2">
    <source>
        <dbReference type="PROSITE" id="PS51391"/>
    </source>
</evidence>
<dbReference type="Proteomes" id="UP000325945">
    <property type="component" value="Unassembled WGS sequence"/>
</dbReference>
<gene>
    <name evidence="3" type="ORF">BDV39DRAFT_90864</name>
</gene>
<accession>A0A5N6X0L4</accession>